<accession>A0A6J6GHE9</accession>
<dbReference type="Gene3D" id="3.40.50.720">
    <property type="entry name" value="NAD(P)-binding Rossmann-like Domain"/>
    <property type="match status" value="1"/>
</dbReference>
<evidence type="ECO:0000256" key="1">
    <source>
        <dbReference type="ARBA" id="ARBA00006484"/>
    </source>
</evidence>
<dbReference type="EMBL" id="CAFBNZ010000091">
    <property type="protein sequence ID" value="CAB4971040.1"/>
    <property type="molecule type" value="Genomic_DNA"/>
</dbReference>
<gene>
    <name evidence="2" type="ORF">UFOPK1421_00333</name>
    <name evidence="3" type="ORF">UFOPK1820_00709</name>
    <name evidence="4" type="ORF">UFOPK3889_00592</name>
    <name evidence="5" type="ORF">UFOPK4422_00798</name>
</gene>
<dbReference type="InterPro" id="IPR036291">
    <property type="entry name" value="NAD(P)-bd_dom_sf"/>
</dbReference>
<evidence type="ECO:0000313" key="5">
    <source>
        <dbReference type="EMBL" id="CAB5122840.1"/>
    </source>
</evidence>
<organism evidence="3">
    <name type="scientific">freshwater metagenome</name>
    <dbReference type="NCBI Taxonomy" id="449393"/>
    <lineage>
        <taxon>unclassified sequences</taxon>
        <taxon>metagenomes</taxon>
        <taxon>ecological metagenomes</taxon>
    </lineage>
</organism>
<dbReference type="EMBL" id="CAFBRX010000069">
    <property type="protein sequence ID" value="CAB5122840.1"/>
    <property type="molecule type" value="Genomic_DNA"/>
</dbReference>
<dbReference type="PRINTS" id="PR00080">
    <property type="entry name" value="SDRFAMILY"/>
</dbReference>
<name>A0A6J6GHE9_9ZZZZ</name>
<evidence type="ECO:0000313" key="3">
    <source>
        <dbReference type="EMBL" id="CAB4600742.1"/>
    </source>
</evidence>
<proteinExistence type="inferred from homology"/>
<comment type="similarity">
    <text evidence="1">Belongs to the short-chain dehydrogenases/reductases (SDR) family.</text>
</comment>
<reference evidence="3" key="1">
    <citation type="submission" date="2020-05" db="EMBL/GenBank/DDBJ databases">
        <authorList>
            <person name="Chiriac C."/>
            <person name="Salcher M."/>
            <person name="Ghai R."/>
            <person name="Kavagutti S V."/>
        </authorList>
    </citation>
    <scope>NUCLEOTIDE SEQUENCE</scope>
</reference>
<dbReference type="SUPFAM" id="SSF51735">
    <property type="entry name" value="NAD(P)-binding Rossmann-fold domains"/>
    <property type="match status" value="1"/>
</dbReference>
<dbReference type="CDD" id="cd05233">
    <property type="entry name" value="SDR_c"/>
    <property type="match status" value="1"/>
</dbReference>
<evidence type="ECO:0000313" key="4">
    <source>
        <dbReference type="EMBL" id="CAB4971040.1"/>
    </source>
</evidence>
<protein>
    <submittedName>
        <fullName evidence="3">Unannotated protein</fullName>
    </submittedName>
</protein>
<dbReference type="EMBL" id="CAEZSL010000022">
    <property type="protein sequence ID" value="CAB4535688.1"/>
    <property type="molecule type" value="Genomic_DNA"/>
</dbReference>
<dbReference type="InterPro" id="IPR002347">
    <property type="entry name" value="SDR_fam"/>
</dbReference>
<dbReference type="Pfam" id="PF00106">
    <property type="entry name" value="adh_short"/>
    <property type="match status" value="1"/>
</dbReference>
<dbReference type="EMBL" id="CAEZUK010000098">
    <property type="protein sequence ID" value="CAB4600742.1"/>
    <property type="molecule type" value="Genomic_DNA"/>
</dbReference>
<dbReference type="GO" id="GO:0016616">
    <property type="term" value="F:oxidoreductase activity, acting on the CH-OH group of donors, NAD or NADP as acceptor"/>
    <property type="evidence" value="ECO:0007669"/>
    <property type="project" value="TreeGrafter"/>
</dbReference>
<dbReference type="PRINTS" id="PR00081">
    <property type="entry name" value="GDHRDH"/>
</dbReference>
<dbReference type="AlphaFoldDB" id="A0A6J6GHE9"/>
<dbReference type="PANTHER" id="PTHR42760">
    <property type="entry name" value="SHORT-CHAIN DEHYDROGENASES/REDUCTASES FAMILY MEMBER"/>
    <property type="match status" value="1"/>
</dbReference>
<sequence>MVEINHKNHRPVALVTGASRGIGRAIALALAEGGYDLVITGRTIAEGAGINPATGHHLPGSLTSTAECAQQLGAQCHTVVSDVLDLEDIEPSFQRCLSATSGRIDLLVNNAIYVGSGNDLRFADSDPRDIIRRTTGNFTAPLLFTHAFLQHALNNDVHADTGWRATILNITSDAGQRTPQHVAGEGGWSLMYGATKAGFHRMAEMLALEYGTAGIRAININPGLVTTERVLDTGVGLQWVARSGVAPAVIGASVLRLLTDQAITNGAYIHAQQYLAEHLGKIAYQALLLASQTVSNGQSS</sequence>
<evidence type="ECO:0000313" key="2">
    <source>
        <dbReference type="EMBL" id="CAB4535688.1"/>
    </source>
</evidence>